<dbReference type="AlphaFoldDB" id="A0A396JL63"/>
<feature type="transmembrane region" description="Helical" evidence="5">
    <location>
        <begin position="41"/>
        <end position="59"/>
    </location>
</feature>
<dbReference type="GO" id="GO:0022857">
    <property type="term" value="F:transmembrane transporter activity"/>
    <property type="evidence" value="ECO:0007669"/>
    <property type="project" value="InterPro"/>
</dbReference>
<dbReference type="PANTHER" id="PTHR31218">
    <property type="entry name" value="WAT1-RELATED PROTEIN"/>
    <property type="match status" value="1"/>
</dbReference>
<keyword evidence="2 5" id="KW-0812">Transmembrane</keyword>
<protein>
    <recommendedName>
        <fullName evidence="7">WAT1-related protein</fullName>
    </recommendedName>
</protein>
<evidence type="ECO:0000256" key="1">
    <source>
        <dbReference type="ARBA" id="ARBA00004141"/>
    </source>
</evidence>
<keyword evidence="3 5" id="KW-1133">Transmembrane helix</keyword>
<comment type="caution">
    <text evidence="6">The sequence shown here is derived from an EMBL/GenBank/DDBJ whole genome shotgun (WGS) entry which is preliminary data.</text>
</comment>
<keyword evidence="4 5" id="KW-0472">Membrane</keyword>
<evidence type="ECO:0000256" key="3">
    <source>
        <dbReference type="ARBA" id="ARBA00022989"/>
    </source>
</evidence>
<evidence type="ECO:0000256" key="4">
    <source>
        <dbReference type="ARBA" id="ARBA00023136"/>
    </source>
</evidence>
<accession>A0A396JL63</accession>
<evidence type="ECO:0000313" key="6">
    <source>
        <dbReference type="EMBL" id="RHN77058.1"/>
    </source>
</evidence>
<gene>
    <name evidence="6" type="ORF">MtrunA17_Chr1g0150641</name>
</gene>
<dbReference type="Proteomes" id="UP000265566">
    <property type="component" value="Chromosome 1"/>
</dbReference>
<dbReference type="SUPFAM" id="SSF103481">
    <property type="entry name" value="Multidrug resistance efflux transporter EmrE"/>
    <property type="match status" value="1"/>
</dbReference>
<dbReference type="GO" id="GO:0016020">
    <property type="term" value="C:membrane"/>
    <property type="evidence" value="ECO:0007669"/>
    <property type="project" value="InterPro"/>
</dbReference>
<name>A0A396JL63_MEDTR</name>
<dbReference type="InterPro" id="IPR037185">
    <property type="entry name" value="EmrE-like"/>
</dbReference>
<dbReference type="InterPro" id="IPR030184">
    <property type="entry name" value="WAT1-related"/>
</dbReference>
<evidence type="ECO:0000256" key="2">
    <source>
        <dbReference type="ARBA" id="ARBA00022692"/>
    </source>
</evidence>
<dbReference type="EMBL" id="PSQE01000001">
    <property type="protein sequence ID" value="RHN77058.1"/>
    <property type="molecule type" value="Genomic_DNA"/>
</dbReference>
<sequence>MSLIFRIFLLGVLGVVAQLFGYKGLEYTTPTLASSLSNLIPAFTFILAIIFRFLSLLLYS</sequence>
<dbReference type="Gramene" id="rna468">
    <property type="protein sequence ID" value="RHN77058.1"/>
    <property type="gene ID" value="gene468"/>
</dbReference>
<reference evidence="6" key="1">
    <citation type="journal article" date="2018" name="Nat. Plants">
        <title>Whole-genome landscape of Medicago truncatula symbiotic genes.</title>
        <authorList>
            <person name="Pecrix Y."/>
            <person name="Gamas P."/>
            <person name="Carrere S."/>
        </authorList>
    </citation>
    <scope>NUCLEOTIDE SEQUENCE</scope>
    <source>
        <tissue evidence="6">Leaves</tissue>
    </source>
</reference>
<evidence type="ECO:0008006" key="7">
    <source>
        <dbReference type="Google" id="ProtNLM"/>
    </source>
</evidence>
<evidence type="ECO:0000256" key="5">
    <source>
        <dbReference type="SAM" id="Phobius"/>
    </source>
</evidence>
<proteinExistence type="predicted"/>
<organism evidence="6">
    <name type="scientific">Medicago truncatula</name>
    <name type="common">Barrel medic</name>
    <name type="synonym">Medicago tribuloides</name>
    <dbReference type="NCBI Taxonomy" id="3880"/>
    <lineage>
        <taxon>Eukaryota</taxon>
        <taxon>Viridiplantae</taxon>
        <taxon>Streptophyta</taxon>
        <taxon>Embryophyta</taxon>
        <taxon>Tracheophyta</taxon>
        <taxon>Spermatophyta</taxon>
        <taxon>Magnoliopsida</taxon>
        <taxon>eudicotyledons</taxon>
        <taxon>Gunneridae</taxon>
        <taxon>Pentapetalae</taxon>
        <taxon>rosids</taxon>
        <taxon>fabids</taxon>
        <taxon>Fabales</taxon>
        <taxon>Fabaceae</taxon>
        <taxon>Papilionoideae</taxon>
        <taxon>50 kb inversion clade</taxon>
        <taxon>NPAAA clade</taxon>
        <taxon>Hologalegina</taxon>
        <taxon>IRL clade</taxon>
        <taxon>Trifolieae</taxon>
        <taxon>Medicago</taxon>
    </lineage>
</organism>
<comment type="subcellular location">
    <subcellularLocation>
        <location evidence="1">Membrane</location>
        <topology evidence="1">Multi-pass membrane protein</topology>
    </subcellularLocation>
</comment>